<reference evidence="1 2" key="1">
    <citation type="submission" date="2024-10" db="EMBL/GenBank/DDBJ databases">
        <title>The Natural Products Discovery Center: Release of the First 8490 Sequenced Strains for Exploring Actinobacteria Biosynthetic Diversity.</title>
        <authorList>
            <person name="Kalkreuter E."/>
            <person name="Kautsar S.A."/>
            <person name="Yang D."/>
            <person name="Bader C.D."/>
            <person name="Teijaro C.N."/>
            <person name="Fluegel L."/>
            <person name="Davis C.M."/>
            <person name="Simpson J.R."/>
            <person name="Lauterbach L."/>
            <person name="Steele A.D."/>
            <person name="Gui C."/>
            <person name="Meng S."/>
            <person name="Li G."/>
            <person name="Viehrig K."/>
            <person name="Ye F."/>
            <person name="Su P."/>
            <person name="Kiefer A.F."/>
            <person name="Nichols A."/>
            <person name="Cepeda A.J."/>
            <person name="Yan W."/>
            <person name="Fan B."/>
            <person name="Jiang Y."/>
            <person name="Adhikari A."/>
            <person name="Zheng C.-J."/>
            <person name="Schuster L."/>
            <person name="Cowan T.M."/>
            <person name="Smanski M.J."/>
            <person name="Chevrette M.G."/>
            <person name="De Carvalho L.P.S."/>
            <person name="Shen B."/>
        </authorList>
    </citation>
    <scope>NUCLEOTIDE SEQUENCE [LARGE SCALE GENOMIC DNA]</scope>
    <source>
        <strain evidence="1 2">NPDC019275</strain>
    </source>
</reference>
<proteinExistence type="predicted"/>
<evidence type="ECO:0000313" key="1">
    <source>
        <dbReference type="EMBL" id="MFI2473749.1"/>
    </source>
</evidence>
<dbReference type="Proteomes" id="UP001611415">
    <property type="component" value="Unassembled WGS sequence"/>
</dbReference>
<dbReference type="Pfam" id="PF11066">
    <property type="entry name" value="DUF2867"/>
    <property type="match status" value="1"/>
</dbReference>
<name>A0ABW7WY39_9NOCA</name>
<organism evidence="1 2">
    <name type="scientific">Nocardia xishanensis</name>
    <dbReference type="NCBI Taxonomy" id="238964"/>
    <lineage>
        <taxon>Bacteria</taxon>
        <taxon>Bacillati</taxon>
        <taxon>Actinomycetota</taxon>
        <taxon>Actinomycetes</taxon>
        <taxon>Mycobacteriales</taxon>
        <taxon>Nocardiaceae</taxon>
        <taxon>Nocardia</taxon>
    </lineage>
</organism>
<accession>A0ABW7WY39</accession>
<dbReference type="InterPro" id="IPR021295">
    <property type="entry name" value="DUF2867"/>
</dbReference>
<comment type="caution">
    <text evidence="1">The sequence shown here is derived from an EMBL/GenBank/DDBJ whole genome shotgun (WGS) entry which is preliminary data.</text>
</comment>
<dbReference type="RefSeq" id="WP_357406481.1">
    <property type="nucleotide sequence ID" value="NZ_JBEYCD010000008.1"/>
</dbReference>
<protein>
    <submittedName>
        <fullName evidence="1">DUF2867 domain-containing protein</fullName>
    </submittedName>
</protein>
<gene>
    <name evidence="1" type="ORF">ACH49W_10275</name>
</gene>
<evidence type="ECO:0000313" key="2">
    <source>
        <dbReference type="Proteomes" id="UP001611415"/>
    </source>
</evidence>
<sequence length="192" mass="21917">MKVPNTAHTERPWRIHEIAHDFVLEDVWTLPTPGGPDELPRLVQFIATDDHTSQPLVFRVLFDIRWKLGALLGWDDADTVVGTRVTSLRERLPDDLRAGRRGPDTENFPFTSVYLTDTEWAAEMANRTMHGVMHIGWVPDGSGGYRGQMAVLVKPNGLFGKVYMAAIKPFRYVLVYPALMRIFERGWQRQDA</sequence>
<dbReference type="EMBL" id="JBIRYO010000005">
    <property type="protein sequence ID" value="MFI2473749.1"/>
    <property type="molecule type" value="Genomic_DNA"/>
</dbReference>
<keyword evidence="2" id="KW-1185">Reference proteome</keyword>